<evidence type="ECO:0000259" key="2">
    <source>
        <dbReference type="PROSITE" id="PS50181"/>
    </source>
</evidence>
<keyword evidence="4" id="KW-1185">Reference proteome</keyword>
<dbReference type="Proteomes" id="UP001141552">
    <property type="component" value="Unassembled WGS sequence"/>
</dbReference>
<protein>
    <recommendedName>
        <fullName evidence="2">F-box domain-containing protein</fullName>
    </recommendedName>
</protein>
<proteinExistence type="predicted"/>
<dbReference type="OrthoDB" id="10044893at2759"/>
<feature type="domain" description="F-box" evidence="2">
    <location>
        <begin position="36"/>
        <end position="83"/>
    </location>
</feature>
<evidence type="ECO:0000256" key="1">
    <source>
        <dbReference type="SAM" id="MobiDB-lite"/>
    </source>
</evidence>
<dbReference type="SUPFAM" id="SSF52047">
    <property type="entry name" value="RNI-like"/>
    <property type="match status" value="1"/>
</dbReference>
<dbReference type="Gene3D" id="3.80.10.10">
    <property type="entry name" value="Ribonuclease Inhibitor"/>
    <property type="match status" value="1"/>
</dbReference>
<name>A0A9Q0J038_9ROSI</name>
<dbReference type="InterPro" id="IPR017900">
    <property type="entry name" value="4Fe4S_Fe_S_CS"/>
</dbReference>
<accession>A0A9Q0J038</accession>
<dbReference type="PROSITE" id="PS50181">
    <property type="entry name" value="FBOX"/>
    <property type="match status" value="1"/>
</dbReference>
<dbReference type="PROSITE" id="PS00198">
    <property type="entry name" value="4FE4S_FER_1"/>
    <property type="match status" value="1"/>
</dbReference>
<gene>
    <name evidence="3" type="ORF">Tsubulata_034050</name>
</gene>
<dbReference type="PANTHER" id="PTHR13382:SF16">
    <property type="entry name" value="F-BOX PROTEIN SKIP28"/>
    <property type="match status" value="1"/>
</dbReference>
<sequence>MDISEAQAINNSTHKLSILPPSDPSTPSGHKNENQKVTIPGPPQEALFLVLAYLPVVELLAMSEVCTSLRDAVNNDILLWLDIIIDRPINWRLSDEILMKITSKANGRLRSLVLINCVKITDEGLQRVVERNHLISKLQVTSCTGLTPEGIVRAVKTLSQYHNSLKSLRIDGIYNFKKENLDILCSLLRMNPEAQKKSQTILYHHYSINSTTSRDKVISDRAIDVDLCPVCNEVRMVFDCSRETCKRKRDQPYSKCRGCSFCIPRCEECGGCVDEEEQEESVCSDILCSQCWLSLPKCSFCNRPYCKRHAYLQCSSSGLAEWICDVCHANTITNSTVTLNRACKVLSLAN</sequence>
<reference evidence="3" key="2">
    <citation type="journal article" date="2023" name="Plants (Basel)">
        <title>Annotation of the Turnera subulata (Passifloraceae) Draft Genome Reveals the S-Locus Evolved after the Divergence of Turneroideae from Passifloroideae in a Stepwise Manner.</title>
        <authorList>
            <person name="Henning P.M."/>
            <person name="Roalson E.H."/>
            <person name="Mir W."/>
            <person name="McCubbin A.G."/>
            <person name="Shore J.S."/>
        </authorList>
    </citation>
    <scope>NUCLEOTIDE SEQUENCE</scope>
    <source>
        <strain evidence="3">F60SS</strain>
    </source>
</reference>
<dbReference type="AlphaFoldDB" id="A0A9Q0J038"/>
<dbReference type="GO" id="GO:0005737">
    <property type="term" value="C:cytoplasm"/>
    <property type="evidence" value="ECO:0007669"/>
    <property type="project" value="TreeGrafter"/>
</dbReference>
<dbReference type="Gene3D" id="1.20.1280.50">
    <property type="match status" value="1"/>
</dbReference>
<dbReference type="EMBL" id="JAKUCV010007431">
    <property type="protein sequence ID" value="KAJ4823528.1"/>
    <property type="molecule type" value="Genomic_DNA"/>
</dbReference>
<dbReference type="InterPro" id="IPR032675">
    <property type="entry name" value="LRR_dom_sf"/>
</dbReference>
<dbReference type="InterPro" id="IPR036047">
    <property type="entry name" value="F-box-like_dom_sf"/>
</dbReference>
<dbReference type="PANTHER" id="PTHR13382">
    <property type="entry name" value="MITOCHONDRIAL ATP SYNTHASE COUPLING FACTOR B"/>
    <property type="match status" value="1"/>
</dbReference>
<dbReference type="Pfam" id="PF12937">
    <property type="entry name" value="F-box-like"/>
    <property type="match status" value="1"/>
</dbReference>
<evidence type="ECO:0000313" key="3">
    <source>
        <dbReference type="EMBL" id="KAJ4823528.1"/>
    </source>
</evidence>
<dbReference type="InterPro" id="IPR001810">
    <property type="entry name" value="F-box_dom"/>
</dbReference>
<comment type="caution">
    <text evidence="3">The sequence shown here is derived from an EMBL/GenBank/DDBJ whole genome shotgun (WGS) entry which is preliminary data.</text>
</comment>
<organism evidence="3 4">
    <name type="scientific">Turnera subulata</name>
    <dbReference type="NCBI Taxonomy" id="218843"/>
    <lineage>
        <taxon>Eukaryota</taxon>
        <taxon>Viridiplantae</taxon>
        <taxon>Streptophyta</taxon>
        <taxon>Embryophyta</taxon>
        <taxon>Tracheophyta</taxon>
        <taxon>Spermatophyta</taxon>
        <taxon>Magnoliopsida</taxon>
        <taxon>eudicotyledons</taxon>
        <taxon>Gunneridae</taxon>
        <taxon>Pentapetalae</taxon>
        <taxon>rosids</taxon>
        <taxon>fabids</taxon>
        <taxon>Malpighiales</taxon>
        <taxon>Passifloraceae</taxon>
        <taxon>Turnera</taxon>
    </lineage>
</organism>
<dbReference type="SUPFAM" id="SSF81383">
    <property type="entry name" value="F-box domain"/>
    <property type="match status" value="1"/>
</dbReference>
<dbReference type="InterPro" id="IPR050648">
    <property type="entry name" value="F-box_LRR-repeat"/>
</dbReference>
<evidence type="ECO:0000313" key="4">
    <source>
        <dbReference type="Proteomes" id="UP001141552"/>
    </source>
</evidence>
<feature type="region of interest" description="Disordered" evidence="1">
    <location>
        <begin position="1"/>
        <end position="37"/>
    </location>
</feature>
<reference evidence="3" key="1">
    <citation type="submission" date="2022-02" db="EMBL/GenBank/DDBJ databases">
        <authorList>
            <person name="Henning P.M."/>
            <person name="McCubbin A.G."/>
            <person name="Shore J.S."/>
        </authorList>
    </citation>
    <scope>NUCLEOTIDE SEQUENCE</scope>
    <source>
        <strain evidence="3">F60SS</strain>
        <tissue evidence="3">Leaves</tissue>
    </source>
</reference>